<accession>A0A428PY93</accession>
<feature type="compositionally biased region" description="Basic residues" evidence="1">
    <location>
        <begin position="289"/>
        <end position="302"/>
    </location>
</feature>
<dbReference type="Proteomes" id="UP000287972">
    <property type="component" value="Unassembled WGS sequence"/>
</dbReference>
<feature type="region of interest" description="Disordered" evidence="1">
    <location>
        <begin position="166"/>
        <end position="302"/>
    </location>
</feature>
<protein>
    <submittedName>
        <fullName evidence="2">Uncharacterized protein</fullName>
    </submittedName>
</protein>
<reference evidence="2 3" key="1">
    <citation type="submission" date="2017-06" db="EMBL/GenBank/DDBJ databases">
        <title>Comparative genomic analysis of Ambrosia Fusariam Clade fungi.</title>
        <authorList>
            <person name="Stajich J.E."/>
            <person name="Carrillo J."/>
            <person name="Kijimoto T."/>
            <person name="Eskalen A."/>
            <person name="O'Donnell K."/>
            <person name="Kasson M."/>
        </authorList>
    </citation>
    <scope>NUCLEOTIDE SEQUENCE [LARGE SCALE GENOMIC DNA]</scope>
    <source>
        <strain evidence="2 3">NRRL62606</strain>
    </source>
</reference>
<keyword evidence="3" id="KW-1185">Reference proteome</keyword>
<organism evidence="2 3">
    <name type="scientific">Fusarium floridanum</name>
    <dbReference type="NCBI Taxonomy" id="1325733"/>
    <lineage>
        <taxon>Eukaryota</taxon>
        <taxon>Fungi</taxon>
        <taxon>Dikarya</taxon>
        <taxon>Ascomycota</taxon>
        <taxon>Pezizomycotina</taxon>
        <taxon>Sordariomycetes</taxon>
        <taxon>Hypocreomycetidae</taxon>
        <taxon>Hypocreales</taxon>
        <taxon>Nectriaceae</taxon>
        <taxon>Fusarium</taxon>
        <taxon>Fusarium solani species complex</taxon>
    </lineage>
</organism>
<gene>
    <name evidence="2" type="ORF">CEP51_014147</name>
</gene>
<feature type="compositionally biased region" description="Acidic residues" evidence="1">
    <location>
        <begin position="233"/>
        <end position="242"/>
    </location>
</feature>
<proteinExistence type="predicted"/>
<name>A0A428PY93_9HYPO</name>
<feature type="compositionally biased region" description="Low complexity" evidence="1">
    <location>
        <begin position="203"/>
        <end position="217"/>
    </location>
</feature>
<dbReference type="AlphaFoldDB" id="A0A428PY93"/>
<evidence type="ECO:0000313" key="2">
    <source>
        <dbReference type="EMBL" id="RSL57958.1"/>
    </source>
</evidence>
<evidence type="ECO:0000313" key="3">
    <source>
        <dbReference type="Proteomes" id="UP000287972"/>
    </source>
</evidence>
<sequence>MPPTKTYQEARKETRAEDKLIERKLVPALLERYNTTPTYIMDPRTFGRQFEAIMHGTSSPEEFILAMETLKHQNLSIMLREIQDMLEREDGYDGSYLSSLQALLALAGRDVSWHNGDDWSDCESSSSDDNLGLLAIDEFWFDTVLDVPSWMGTVYDLLPDNTSHLGLPEEYTSGEEDSQSDYSESSVDEEEPVKPNKSQKRGATQSTTSSLSTTASAEGRTLRNGKRTHTPDDDGNDADAIADETPKTKRRRKEETPSSSSRSRSPSPPKPVVGRIPPLGEEDLPPTRRLGRLNRVAGRRSA</sequence>
<evidence type="ECO:0000256" key="1">
    <source>
        <dbReference type="SAM" id="MobiDB-lite"/>
    </source>
</evidence>
<dbReference type="EMBL" id="NKCL01000638">
    <property type="protein sequence ID" value="RSL57958.1"/>
    <property type="molecule type" value="Genomic_DNA"/>
</dbReference>
<comment type="caution">
    <text evidence="2">The sequence shown here is derived from an EMBL/GenBank/DDBJ whole genome shotgun (WGS) entry which is preliminary data.</text>
</comment>